<comment type="caution">
    <text evidence="2">The sequence shown here is derived from an EMBL/GenBank/DDBJ whole genome shotgun (WGS) entry which is preliminary data.</text>
</comment>
<accession>A0A084SUR7</accession>
<name>A0A084SUR7_9BACT</name>
<dbReference type="SUPFAM" id="SSF48695">
    <property type="entry name" value="Multiheme cytochromes"/>
    <property type="match status" value="1"/>
</dbReference>
<dbReference type="RefSeq" id="WP_043395705.1">
    <property type="nucleotide sequence ID" value="NZ_JPMI01000106.1"/>
</dbReference>
<dbReference type="AlphaFoldDB" id="A0A084SUR7"/>
<proteinExistence type="predicted"/>
<keyword evidence="1" id="KW-0732">Signal</keyword>
<protein>
    <recommendedName>
        <fullName evidence="4">Isoquinoline 1-oxidoreductase subunit</fullName>
    </recommendedName>
</protein>
<dbReference type="EMBL" id="JPMI01000106">
    <property type="protein sequence ID" value="KFA92202.1"/>
    <property type="molecule type" value="Genomic_DNA"/>
</dbReference>
<evidence type="ECO:0000256" key="1">
    <source>
        <dbReference type="SAM" id="SignalP"/>
    </source>
</evidence>
<sequence>MRSLSAILMWSAAVALAGCRCKGTARPVPVEPTARASMDAGARDSLQPVSAFSGITDAQARSIALFVEAGRVITHPRCTNCHPPDDIPRQGMEQRLHLPHVSGGPSGHGTPGLPCSGCHRESNTPVVGGTVQSIPGNPKWALAPVEMAWVGRSLGEICEQLKDAKRNGGKSLEELHHHMAEDVLVGWGWNPGPGLQPVPGTQRAFGELIQAWIDSGAHCPKT</sequence>
<evidence type="ECO:0008006" key="4">
    <source>
        <dbReference type="Google" id="ProtNLM"/>
    </source>
</evidence>
<feature type="chain" id="PRO_5001781990" description="Isoquinoline 1-oxidoreductase subunit" evidence="1">
    <location>
        <begin position="18"/>
        <end position="222"/>
    </location>
</feature>
<evidence type="ECO:0000313" key="2">
    <source>
        <dbReference type="EMBL" id="KFA92202.1"/>
    </source>
</evidence>
<gene>
    <name evidence="2" type="ORF">Q664_16815</name>
</gene>
<dbReference type="PROSITE" id="PS51257">
    <property type="entry name" value="PROKAR_LIPOPROTEIN"/>
    <property type="match status" value="1"/>
</dbReference>
<evidence type="ECO:0000313" key="3">
    <source>
        <dbReference type="Proteomes" id="UP000028547"/>
    </source>
</evidence>
<reference evidence="2 3" key="1">
    <citation type="submission" date="2014-07" db="EMBL/GenBank/DDBJ databases">
        <title>Draft Genome Sequence of Gephyronic Acid Producer, Cystobacter violaceus Strain Cb vi76.</title>
        <authorList>
            <person name="Stevens D.C."/>
            <person name="Young J."/>
            <person name="Carmichael R."/>
            <person name="Tan J."/>
            <person name="Taylor R.E."/>
        </authorList>
    </citation>
    <scope>NUCLEOTIDE SEQUENCE [LARGE SCALE GENOMIC DNA]</scope>
    <source>
        <strain evidence="2 3">Cb vi76</strain>
    </source>
</reference>
<dbReference type="Proteomes" id="UP000028547">
    <property type="component" value="Unassembled WGS sequence"/>
</dbReference>
<feature type="signal peptide" evidence="1">
    <location>
        <begin position="1"/>
        <end position="17"/>
    </location>
</feature>
<dbReference type="InterPro" id="IPR036280">
    <property type="entry name" value="Multihaem_cyt_sf"/>
</dbReference>
<organism evidence="2 3">
    <name type="scientific">Archangium violaceum Cb vi76</name>
    <dbReference type="NCBI Taxonomy" id="1406225"/>
    <lineage>
        <taxon>Bacteria</taxon>
        <taxon>Pseudomonadati</taxon>
        <taxon>Myxococcota</taxon>
        <taxon>Myxococcia</taxon>
        <taxon>Myxococcales</taxon>
        <taxon>Cystobacterineae</taxon>
        <taxon>Archangiaceae</taxon>
        <taxon>Archangium</taxon>
    </lineage>
</organism>